<dbReference type="EMBL" id="JBEDNZ010000008">
    <property type="protein sequence ID" value="KAL0839407.1"/>
    <property type="molecule type" value="Genomic_DNA"/>
</dbReference>
<evidence type="ECO:0000256" key="7">
    <source>
        <dbReference type="ARBA" id="ARBA00023136"/>
    </source>
</evidence>
<keyword evidence="8" id="KW-0812">Transmembrane</keyword>
<evidence type="ECO:0000256" key="8">
    <source>
        <dbReference type="SAM" id="Phobius"/>
    </source>
</evidence>
<gene>
    <name evidence="10" type="ORF">ABMA28_016132</name>
</gene>
<comment type="subcellular location">
    <subcellularLocation>
        <location evidence="2">Endosome membrane</location>
        <topology evidence="2">Peripheral membrane protein</topology>
    </subcellularLocation>
    <subcellularLocation>
        <location evidence="1">Late endosome membrane</location>
    </subcellularLocation>
    <subcellularLocation>
        <location evidence="3">Lysosome membrane</location>
        <topology evidence="3">Peripheral membrane protein</topology>
        <orientation evidence="3">Cytoplasmic side</orientation>
    </subcellularLocation>
</comment>
<keyword evidence="8" id="KW-1133">Transmembrane helix</keyword>
<dbReference type="InterPro" id="IPR006629">
    <property type="entry name" value="LITAF"/>
</dbReference>
<accession>A0ABD0TAP0</accession>
<dbReference type="InterPro" id="IPR037519">
    <property type="entry name" value="LITAF_fam"/>
</dbReference>
<name>A0ABD0TAP0_LOXSC</name>
<reference evidence="10 11" key="1">
    <citation type="submission" date="2024-06" db="EMBL/GenBank/DDBJ databases">
        <title>A chromosome-level genome assembly of beet webworm, Loxostege sticticalis.</title>
        <authorList>
            <person name="Zhang Y."/>
        </authorList>
    </citation>
    <scope>NUCLEOTIDE SEQUENCE [LARGE SCALE GENOMIC DNA]</scope>
    <source>
        <strain evidence="10">AQ028</strain>
        <tissue evidence="10">Male pupae</tissue>
    </source>
</reference>
<feature type="domain" description="LITAF" evidence="9">
    <location>
        <begin position="56"/>
        <end position="144"/>
    </location>
</feature>
<protein>
    <recommendedName>
        <fullName evidence="9">LITAF domain-containing protein</fullName>
    </recommendedName>
</protein>
<evidence type="ECO:0000256" key="3">
    <source>
        <dbReference type="ARBA" id="ARBA00004630"/>
    </source>
</evidence>
<evidence type="ECO:0000256" key="6">
    <source>
        <dbReference type="ARBA" id="ARBA00022833"/>
    </source>
</evidence>
<comment type="similarity">
    <text evidence="4">Belongs to the CDIP1/LITAF family.</text>
</comment>
<dbReference type="PROSITE" id="PS51837">
    <property type="entry name" value="LITAF"/>
    <property type="match status" value="1"/>
</dbReference>
<keyword evidence="7 8" id="KW-0472">Membrane</keyword>
<dbReference type="Proteomes" id="UP001549921">
    <property type="component" value="Unassembled WGS sequence"/>
</dbReference>
<evidence type="ECO:0000313" key="10">
    <source>
        <dbReference type="EMBL" id="KAL0839407.1"/>
    </source>
</evidence>
<evidence type="ECO:0000256" key="2">
    <source>
        <dbReference type="ARBA" id="ARBA00004481"/>
    </source>
</evidence>
<evidence type="ECO:0000256" key="1">
    <source>
        <dbReference type="ARBA" id="ARBA00004414"/>
    </source>
</evidence>
<dbReference type="GO" id="GO:0005765">
    <property type="term" value="C:lysosomal membrane"/>
    <property type="evidence" value="ECO:0007669"/>
    <property type="project" value="UniProtKB-SubCell"/>
</dbReference>
<evidence type="ECO:0000259" key="9">
    <source>
        <dbReference type="PROSITE" id="PS51837"/>
    </source>
</evidence>
<proteinExistence type="inferred from homology"/>
<comment type="caution">
    <text evidence="10">The sequence shown here is derived from an EMBL/GenBank/DDBJ whole genome shotgun (WGS) entry which is preliminary data.</text>
</comment>
<dbReference type="SMART" id="SM00714">
    <property type="entry name" value="LITAF"/>
    <property type="match status" value="1"/>
</dbReference>
<evidence type="ECO:0000256" key="5">
    <source>
        <dbReference type="ARBA" id="ARBA00022723"/>
    </source>
</evidence>
<keyword evidence="6" id="KW-0862">Zinc</keyword>
<evidence type="ECO:0000256" key="4">
    <source>
        <dbReference type="ARBA" id="ARBA00005975"/>
    </source>
</evidence>
<dbReference type="GO" id="GO:0031902">
    <property type="term" value="C:late endosome membrane"/>
    <property type="evidence" value="ECO:0007669"/>
    <property type="project" value="UniProtKB-SubCell"/>
</dbReference>
<keyword evidence="5" id="KW-0479">Metal-binding</keyword>
<sequence>MDFHNTRELPHKFGIFNLENKSFVIIKTTSHFLGPFPPPYSEEESQAKAATAVTAAPTVTVLPGAVVVQPAFSSEPSKTYCKSCHAEIVTNVKFKNTTKTHMFAAGLCFIGGLLCVWIPYYVKSCRNADHYCPNCGAYLGTYVP</sequence>
<dbReference type="PANTHER" id="PTHR23292">
    <property type="entry name" value="LIPOPOLYSACCHARIDE-INDUCED TUMOR NECROSIS FACTOR-ALPHA FACTOR"/>
    <property type="match status" value="1"/>
</dbReference>
<feature type="transmembrane region" description="Helical" evidence="8">
    <location>
        <begin position="103"/>
        <end position="122"/>
    </location>
</feature>
<evidence type="ECO:0000313" key="11">
    <source>
        <dbReference type="Proteomes" id="UP001549921"/>
    </source>
</evidence>
<dbReference type="GO" id="GO:0046872">
    <property type="term" value="F:metal ion binding"/>
    <property type="evidence" value="ECO:0007669"/>
    <property type="project" value="UniProtKB-KW"/>
</dbReference>
<dbReference type="Pfam" id="PF10601">
    <property type="entry name" value="zf-LITAF-like"/>
    <property type="match status" value="1"/>
</dbReference>
<dbReference type="AlphaFoldDB" id="A0ABD0TAP0"/>
<organism evidence="10 11">
    <name type="scientific">Loxostege sticticalis</name>
    <name type="common">Beet webworm moth</name>
    <dbReference type="NCBI Taxonomy" id="481309"/>
    <lineage>
        <taxon>Eukaryota</taxon>
        <taxon>Metazoa</taxon>
        <taxon>Ecdysozoa</taxon>
        <taxon>Arthropoda</taxon>
        <taxon>Hexapoda</taxon>
        <taxon>Insecta</taxon>
        <taxon>Pterygota</taxon>
        <taxon>Neoptera</taxon>
        <taxon>Endopterygota</taxon>
        <taxon>Lepidoptera</taxon>
        <taxon>Glossata</taxon>
        <taxon>Ditrysia</taxon>
        <taxon>Pyraloidea</taxon>
        <taxon>Crambidae</taxon>
        <taxon>Pyraustinae</taxon>
        <taxon>Loxostege</taxon>
    </lineage>
</organism>
<dbReference type="PANTHER" id="PTHR23292:SF14">
    <property type="entry name" value="FI16615P1-RELATED"/>
    <property type="match status" value="1"/>
</dbReference>